<keyword evidence="3" id="KW-1185">Reference proteome</keyword>
<proteinExistence type="predicted"/>
<dbReference type="Proteomes" id="UP000000768">
    <property type="component" value="Chromosome 10"/>
</dbReference>
<protein>
    <submittedName>
        <fullName evidence="2">Uncharacterized protein</fullName>
    </submittedName>
</protein>
<reference evidence="2 3" key="1">
    <citation type="journal article" date="2009" name="Nature">
        <title>The Sorghum bicolor genome and the diversification of grasses.</title>
        <authorList>
            <person name="Paterson A.H."/>
            <person name="Bowers J.E."/>
            <person name="Bruggmann R."/>
            <person name="Dubchak I."/>
            <person name="Grimwood J."/>
            <person name="Gundlach H."/>
            <person name="Haberer G."/>
            <person name="Hellsten U."/>
            <person name="Mitros T."/>
            <person name="Poliakov A."/>
            <person name="Schmutz J."/>
            <person name="Spannagl M."/>
            <person name="Tang H."/>
            <person name="Wang X."/>
            <person name="Wicker T."/>
            <person name="Bharti A.K."/>
            <person name="Chapman J."/>
            <person name="Feltus F.A."/>
            <person name="Gowik U."/>
            <person name="Grigoriev I.V."/>
            <person name="Lyons E."/>
            <person name="Maher C.A."/>
            <person name="Martis M."/>
            <person name="Narechania A."/>
            <person name="Otillar R.P."/>
            <person name="Penning B.W."/>
            <person name="Salamov A.A."/>
            <person name="Wang Y."/>
            <person name="Zhang L."/>
            <person name="Carpita N.C."/>
            <person name="Freeling M."/>
            <person name="Gingle A.R."/>
            <person name="Hash C.T."/>
            <person name="Keller B."/>
            <person name="Klein P."/>
            <person name="Kresovich S."/>
            <person name="McCann M.C."/>
            <person name="Ming R."/>
            <person name="Peterson D.G."/>
            <person name="Mehboob-ur-Rahman"/>
            <person name="Ware D."/>
            <person name="Westhoff P."/>
            <person name="Mayer K.F."/>
            <person name="Messing J."/>
            <person name="Rokhsar D.S."/>
        </authorList>
    </citation>
    <scope>NUCLEOTIDE SEQUENCE [LARGE SCALE GENOMIC DNA]</scope>
    <source>
        <strain evidence="3">cv. BTx623</strain>
    </source>
</reference>
<evidence type="ECO:0000313" key="2">
    <source>
        <dbReference type="EMBL" id="KXG20115.1"/>
    </source>
</evidence>
<accession>A0A194YJF8</accession>
<reference evidence="3" key="2">
    <citation type="journal article" date="2018" name="Plant J.">
        <title>The Sorghum bicolor reference genome: improved assembly, gene annotations, a transcriptome atlas, and signatures of genome organization.</title>
        <authorList>
            <person name="McCormick R.F."/>
            <person name="Truong S.K."/>
            <person name="Sreedasyam A."/>
            <person name="Jenkins J."/>
            <person name="Shu S."/>
            <person name="Sims D."/>
            <person name="Kennedy M."/>
            <person name="Amirebrahimi M."/>
            <person name="Weers B.D."/>
            <person name="McKinley B."/>
            <person name="Mattison A."/>
            <person name="Morishige D.T."/>
            <person name="Grimwood J."/>
            <person name="Schmutz J."/>
            <person name="Mullet J.E."/>
        </authorList>
    </citation>
    <scope>NUCLEOTIDE SEQUENCE [LARGE SCALE GENOMIC DNA]</scope>
    <source>
        <strain evidence="3">cv. BTx623</strain>
    </source>
</reference>
<evidence type="ECO:0000256" key="1">
    <source>
        <dbReference type="SAM" id="MobiDB-lite"/>
    </source>
</evidence>
<organism evidence="2 3">
    <name type="scientific">Sorghum bicolor</name>
    <name type="common">Sorghum</name>
    <name type="synonym">Sorghum vulgare</name>
    <dbReference type="NCBI Taxonomy" id="4558"/>
    <lineage>
        <taxon>Eukaryota</taxon>
        <taxon>Viridiplantae</taxon>
        <taxon>Streptophyta</taxon>
        <taxon>Embryophyta</taxon>
        <taxon>Tracheophyta</taxon>
        <taxon>Spermatophyta</taxon>
        <taxon>Magnoliopsida</taxon>
        <taxon>Liliopsida</taxon>
        <taxon>Poales</taxon>
        <taxon>Poaceae</taxon>
        <taxon>PACMAD clade</taxon>
        <taxon>Panicoideae</taxon>
        <taxon>Andropogonodae</taxon>
        <taxon>Andropogoneae</taxon>
        <taxon>Sorghinae</taxon>
        <taxon>Sorghum</taxon>
    </lineage>
</organism>
<dbReference type="InParanoid" id="A0A194YJF8"/>
<gene>
    <name evidence="2" type="ORF">SORBI_3010G157000</name>
</gene>
<feature type="region of interest" description="Disordered" evidence="1">
    <location>
        <begin position="1"/>
        <end position="22"/>
    </location>
</feature>
<dbReference type="AlphaFoldDB" id="A0A194YJF8"/>
<evidence type="ECO:0000313" key="3">
    <source>
        <dbReference type="Proteomes" id="UP000000768"/>
    </source>
</evidence>
<dbReference type="Gramene" id="KXG20115">
    <property type="protein sequence ID" value="KXG20115"/>
    <property type="gene ID" value="SORBI_3010G157000"/>
</dbReference>
<dbReference type="EMBL" id="CM000769">
    <property type="protein sequence ID" value="KXG20115.1"/>
    <property type="molecule type" value="Genomic_DNA"/>
</dbReference>
<sequence length="102" mass="10395">MSKPQDQERQTTSVRSFTPPPHASLCTAASSAPCASLCTAASSAPCASLCFCAACTAPEEAMARGALADECKGGGTGGPGLWRERSWRPGGTTLADVLFDSL</sequence>
<name>A0A194YJF8_SORBI</name>